<dbReference type="SMART" id="SM00255">
    <property type="entry name" value="TIR"/>
    <property type="match status" value="1"/>
</dbReference>
<feature type="domain" description="TIR" evidence="17">
    <location>
        <begin position="538"/>
        <end position="681"/>
    </location>
</feature>
<evidence type="ECO:0000256" key="15">
    <source>
        <dbReference type="ARBA" id="ARBA00049009"/>
    </source>
</evidence>
<dbReference type="InterPro" id="IPR013761">
    <property type="entry name" value="SAM/pointed_sf"/>
</dbReference>
<feature type="non-terminal residue" evidence="19">
    <location>
        <position position="700"/>
    </location>
</feature>
<evidence type="ECO:0000256" key="6">
    <source>
        <dbReference type="ARBA" id="ARBA00022737"/>
    </source>
</evidence>
<evidence type="ECO:0000256" key="4">
    <source>
        <dbReference type="ARBA" id="ARBA00022490"/>
    </source>
</evidence>
<evidence type="ECO:0000313" key="20">
    <source>
        <dbReference type="Proteomes" id="UP000558509"/>
    </source>
</evidence>
<dbReference type="InterPro" id="IPR035897">
    <property type="entry name" value="Toll_tir_struct_dom_sf"/>
</dbReference>
<dbReference type="SUPFAM" id="SSF52200">
    <property type="entry name" value="Toll/Interleukin receptor TIR domain"/>
    <property type="match status" value="1"/>
</dbReference>
<reference evidence="19 20" key="1">
    <citation type="submission" date="2019-09" db="EMBL/GenBank/DDBJ databases">
        <title>Bird 10,000 Genomes (B10K) Project - Family phase.</title>
        <authorList>
            <person name="Zhang G."/>
        </authorList>
    </citation>
    <scope>NUCLEOTIDE SEQUENCE [LARGE SCALE GENOMIC DNA]</scope>
    <source>
        <strain evidence="19">B10K-DU-001-68</strain>
        <tissue evidence="19">Muscle</tissue>
    </source>
</reference>
<dbReference type="GO" id="GO:0034128">
    <property type="term" value="P:negative regulation of MyD88-independent toll-like receptor signaling pathway"/>
    <property type="evidence" value="ECO:0007669"/>
    <property type="project" value="InterPro"/>
</dbReference>
<dbReference type="Gene3D" id="1.10.150.50">
    <property type="entry name" value="Transcription Factor, Ets-1"/>
    <property type="match status" value="2"/>
</dbReference>
<dbReference type="CDD" id="cd09501">
    <property type="entry name" value="SAM_SARM1-like_repeat1"/>
    <property type="match status" value="1"/>
</dbReference>
<dbReference type="SUPFAM" id="SSF47769">
    <property type="entry name" value="SAM/Pointed domain"/>
    <property type="match status" value="2"/>
</dbReference>
<dbReference type="InterPro" id="IPR039184">
    <property type="entry name" value="SARM1"/>
</dbReference>
<evidence type="ECO:0000256" key="16">
    <source>
        <dbReference type="SAM" id="SignalP"/>
    </source>
</evidence>
<evidence type="ECO:0000256" key="11">
    <source>
        <dbReference type="ARBA" id="ARBA00031160"/>
    </source>
</evidence>
<evidence type="ECO:0000256" key="2">
    <source>
        <dbReference type="ARBA" id="ARBA00008291"/>
    </source>
</evidence>
<dbReference type="SMART" id="SM00454">
    <property type="entry name" value="SAM"/>
    <property type="match status" value="2"/>
</dbReference>
<dbReference type="AlphaFoldDB" id="A0A7K7YNW8"/>
<protein>
    <recommendedName>
        <fullName evidence="10">NAD(+) hydrolase SARM1</fullName>
        <ecNumber evidence="3">3.2.2.6</ecNumber>
    </recommendedName>
    <alternativeName>
        <fullName evidence="12">NADP(+) hydrolase SARM1</fullName>
    </alternativeName>
    <alternativeName>
        <fullName evidence="11">Sterile alpha and TIR motif-containing protein 1</fullName>
    </alternativeName>
</protein>
<dbReference type="GO" id="GO:0003953">
    <property type="term" value="F:NAD+ nucleosidase activity"/>
    <property type="evidence" value="ECO:0007669"/>
    <property type="project" value="InterPro"/>
</dbReference>
<dbReference type="GO" id="GO:0030425">
    <property type="term" value="C:dendrite"/>
    <property type="evidence" value="ECO:0007669"/>
    <property type="project" value="TreeGrafter"/>
</dbReference>
<comment type="subcellular location">
    <subcellularLocation>
        <location evidence="1">Cytoplasm</location>
    </subcellularLocation>
</comment>
<evidence type="ECO:0000256" key="9">
    <source>
        <dbReference type="ARBA" id="ARBA00023027"/>
    </source>
</evidence>
<dbReference type="InterPro" id="IPR000157">
    <property type="entry name" value="TIR_dom"/>
</dbReference>
<dbReference type="EC" id="3.2.2.6" evidence="3"/>
<dbReference type="GO" id="GO:0048678">
    <property type="term" value="P:response to axon injury"/>
    <property type="evidence" value="ECO:0007669"/>
    <property type="project" value="InterPro"/>
</dbReference>
<evidence type="ECO:0000256" key="10">
    <source>
        <dbReference type="ARBA" id="ARBA00024128"/>
    </source>
</evidence>
<feature type="signal peptide" evidence="16">
    <location>
        <begin position="1"/>
        <end position="16"/>
    </location>
</feature>
<evidence type="ECO:0000256" key="1">
    <source>
        <dbReference type="ARBA" id="ARBA00004496"/>
    </source>
</evidence>
<organism evidence="19 20">
    <name type="scientific">Thryothorus ludovicianus</name>
    <name type="common">Carolina wren</name>
    <name type="synonym">Sylvia ludoviciana</name>
    <dbReference type="NCBI Taxonomy" id="74200"/>
    <lineage>
        <taxon>Eukaryota</taxon>
        <taxon>Metazoa</taxon>
        <taxon>Chordata</taxon>
        <taxon>Craniata</taxon>
        <taxon>Vertebrata</taxon>
        <taxon>Euteleostomi</taxon>
        <taxon>Archelosauria</taxon>
        <taxon>Archosauria</taxon>
        <taxon>Dinosauria</taxon>
        <taxon>Saurischia</taxon>
        <taxon>Theropoda</taxon>
        <taxon>Coelurosauria</taxon>
        <taxon>Aves</taxon>
        <taxon>Neognathae</taxon>
        <taxon>Neoaves</taxon>
        <taxon>Telluraves</taxon>
        <taxon>Australaves</taxon>
        <taxon>Passeriformes</taxon>
        <taxon>Certhiidae</taxon>
        <taxon>Troglodytinae</taxon>
        <taxon>Thryothorus</taxon>
    </lineage>
</organism>
<evidence type="ECO:0000256" key="7">
    <source>
        <dbReference type="ARBA" id="ARBA00022801"/>
    </source>
</evidence>
<keyword evidence="6" id="KW-0677">Repeat</keyword>
<dbReference type="Proteomes" id="UP000558509">
    <property type="component" value="Unassembled WGS sequence"/>
</dbReference>
<keyword evidence="9" id="KW-0520">NAD</keyword>
<keyword evidence="20" id="KW-1185">Reference proteome</keyword>
<keyword evidence="16" id="KW-0732">Signal</keyword>
<comment type="catalytic activity">
    <reaction evidence="13">
        <text>NAD(+) + H2O = ADP-D-ribose + nicotinamide + H(+)</text>
        <dbReference type="Rhea" id="RHEA:16301"/>
        <dbReference type="ChEBI" id="CHEBI:15377"/>
        <dbReference type="ChEBI" id="CHEBI:15378"/>
        <dbReference type="ChEBI" id="CHEBI:17154"/>
        <dbReference type="ChEBI" id="CHEBI:57540"/>
        <dbReference type="ChEBI" id="CHEBI:57967"/>
        <dbReference type="EC" id="3.2.2.6"/>
    </reaction>
    <physiologicalReaction direction="left-to-right" evidence="13">
        <dbReference type="Rhea" id="RHEA:16302"/>
    </physiologicalReaction>
</comment>
<comment type="catalytic activity">
    <reaction evidence="14">
        <text>NAD(+) = cyclic ADP-beta-D-ribose + nicotinamide + H(+)</text>
        <dbReference type="Rhea" id="RHEA:38611"/>
        <dbReference type="ChEBI" id="CHEBI:15378"/>
        <dbReference type="ChEBI" id="CHEBI:17154"/>
        <dbReference type="ChEBI" id="CHEBI:57540"/>
        <dbReference type="ChEBI" id="CHEBI:73672"/>
    </reaction>
    <physiologicalReaction direction="left-to-right" evidence="14">
        <dbReference type="Rhea" id="RHEA:38612"/>
    </physiologicalReaction>
</comment>
<keyword evidence="4" id="KW-0963">Cytoplasm</keyword>
<proteinExistence type="inferred from homology"/>
<evidence type="ECO:0000256" key="5">
    <source>
        <dbReference type="ARBA" id="ARBA00022588"/>
    </source>
</evidence>
<dbReference type="PROSITE" id="PS50105">
    <property type="entry name" value="SAM_DOMAIN"/>
    <property type="match status" value="1"/>
</dbReference>
<comment type="caution">
    <text evidence="19">The sequence shown here is derived from an EMBL/GenBank/DDBJ whole genome shotgun (WGS) entry which is preliminary data.</text>
</comment>
<feature type="non-terminal residue" evidence="19">
    <location>
        <position position="1"/>
    </location>
</feature>
<dbReference type="PANTHER" id="PTHR22998:SF1">
    <property type="entry name" value="NAD(+) HYDROLASE SARM1"/>
    <property type="match status" value="1"/>
</dbReference>
<name>A0A7K7YNW8_THRLU</name>
<dbReference type="GO" id="GO:0061809">
    <property type="term" value="F:NAD+ nucleosidase activity, cyclic ADP-ribose generating"/>
    <property type="evidence" value="ECO:0007669"/>
    <property type="project" value="UniProtKB-EC"/>
</dbReference>
<evidence type="ECO:0000256" key="13">
    <source>
        <dbReference type="ARBA" id="ARBA00047304"/>
    </source>
</evidence>
<evidence type="ECO:0000256" key="8">
    <source>
        <dbReference type="ARBA" id="ARBA00022859"/>
    </source>
</evidence>
<dbReference type="PANTHER" id="PTHR22998">
    <property type="entry name" value="SARM1"/>
    <property type="match status" value="1"/>
</dbReference>
<dbReference type="GO" id="GO:0045087">
    <property type="term" value="P:innate immune response"/>
    <property type="evidence" value="ECO:0007669"/>
    <property type="project" value="UniProtKB-KW"/>
</dbReference>
<dbReference type="Gene3D" id="3.40.50.10140">
    <property type="entry name" value="Toll/interleukin-1 receptor homology (TIR) domain"/>
    <property type="match status" value="1"/>
</dbReference>
<comment type="catalytic activity">
    <reaction evidence="15">
        <text>NADP(+) + H2O = ADP-D-ribose 2'-phosphate + nicotinamide + H(+)</text>
        <dbReference type="Rhea" id="RHEA:19849"/>
        <dbReference type="ChEBI" id="CHEBI:15377"/>
        <dbReference type="ChEBI" id="CHEBI:15378"/>
        <dbReference type="ChEBI" id="CHEBI:17154"/>
        <dbReference type="ChEBI" id="CHEBI:58349"/>
        <dbReference type="ChEBI" id="CHEBI:58673"/>
    </reaction>
    <physiologicalReaction direction="left-to-right" evidence="15">
        <dbReference type="Rhea" id="RHEA:19850"/>
    </physiologicalReaction>
</comment>
<feature type="chain" id="PRO_5029510751" description="NAD(+) hydrolase SARM1" evidence="16">
    <location>
        <begin position="17"/>
        <end position="700"/>
    </location>
</feature>
<accession>A0A7K7YNW8</accession>
<evidence type="ECO:0000256" key="14">
    <source>
        <dbReference type="ARBA" id="ARBA00048388"/>
    </source>
</evidence>
<dbReference type="Pfam" id="PF07647">
    <property type="entry name" value="SAM_2"/>
    <property type="match status" value="2"/>
</dbReference>
<dbReference type="FunFam" id="1.10.150.50:FF:000043">
    <property type="entry name" value="Sterile alpha and TIR motif-containing 1"/>
    <property type="match status" value="1"/>
</dbReference>
<dbReference type="CDD" id="cd09502">
    <property type="entry name" value="SAM_SARM1-like_repeat2"/>
    <property type="match status" value="1"/>
</dbReference>
<keyword evidence="5" id="KW-0399">Innate immunity</keyword>
<evidence type="ECO:0000313" key="19">
    <source>
        <dbReference type="EMBL" id="NXA79493.1"/>
    </source>
</evidence>
<keyword evidence="8" id="KW-0391">Immunity</keyword>
<keyword evidence="7" id="KW-0378">Hydrolase</keyword>
<evidence type="ECO:0000259" key="18">
    <source>
        <dbReference type="PROSITE" id="PS50105"/>
    </source>
</evidence>
<dbReference type="GO" id="GO:0007165">
    <property type="term" value="P:signal transduction"/>
    <property type="evidence" value="ECO:0007669"/>
    <property type="project" value="InterPro"/>
</dbReference>
<evidence type="ECO:0000256" key="12">
    <source>
        <dbReference type="ARBA" id="ARBA00032222"/>
    </source>
</evidence>
<dbReference type="InterPro" id="IPR001660">
    <property type="entry name" value="SAM"/>
</dbReference>
<evidence type="ECO:0000259" key="17">
    <source>
        <dbReference type="PROSITE" id="PS50104"/>
    </source>
</evidence>
<evidence type="ECO:0000256" key="3">
    <source>
        <dbReference type="ARBA" id="ARBA00011982"/>
    </source>
</evidence>
<gene>
    <name evidence="19" type="primary">Sarm1</name>
    <name evidence="19" type="ORF">THRLUD_R03251</name>
</gene>
<dbReference type="PROSITE" id="PS50104">
    <property type="entry name" value="TIR"/>
    <property type="match status" value="1"/>
</dbReference>
<dbReference type="EMBL" id="VZTB01011202">
    <property type="protein sequence ID" value="NXA79493.1"/>
    <property type="molecule type" value="Genomic_DNA"/>
</dbReference>
<dbReference type="GO" id="GO:0035591">
    <property type="term" value="F:signaling adaptor activity"/>
    <property type="evidence" value="ECO:0007669"/>
    <property type="project" value="InterPro"/>
</dbReference>
<feature type="domain" description="SAM" evidence="18">
    <location>
        <begin position="393"/>
        <end position="457"/>
    </location>
</feature>
<comment type="similarity">
    <text evidence="2">Belongs to the SARM1 family.</text>
</comment>
<sequence length="700" mass="77850">MLALLLSLHTLGRSLAMASAERLAVPECVSRVGGWAGGDSSREHGGVSPGVGTEVREALERVVPVLRRAIAQATQAATAEGLRAALSEVFRLVEEAWGMPAVGRDVAKVLCDVIRLEGGLDLLLNLLYTAELETKCQAGKLLEQILVAENRKHHWHSLHSALSFLARESICWSCFCSRSSLWARVLEQPWNSSPSLPTTSEGWQKGVGFPFGTRPLTYRALPVCAQQQRCLAGSWTGPGVRDLFGPCLSSSSMAESGLRARPRLRAFFFPRALHNISCQTPPKVSESPVGHRLPRNALPACQHRGWCAITPPSLGTECATALMSRRAQGTCARAASQREQLHHGTKCEIGATQSLKRIVCYSTSSTTSSLAKKVLRMIGEEGPRRILPAVPNWKSCEVQTWLQQIGFNKYCQRFLDHQVDGDILLRLTEQELQKDLGMDSSITRKRFFRELTELKTFANYSTCDRSNLADWLGGIDPKFRQYTYNLLTCGIDRNFLHRVTEQQLQEDCHIPTGFHRVRILTAARETLHSPITLQTTSNGTDVFISYRRSTGSQLASLLKVHLQLHGFSVFIDVEKLEAGKFEDKLIQSVLSARNFVLVLSPNALDKCMEDPECKDWVHKEIVTALNSGKNIVPVTDHFEWPDPETLPKDMRAVLKFNGIMWSHEYQEATIDKIIRFLQGRSSRDSSAGSENGLDCLHSLG</sequence>
<dbReference type="Pfam" id="PF13676">
    <property type="entry name" value="TIR_2"/>
    <property type="match status" value="1"/>
</dbReference>
<dbReference type="GO" id="GO:0005737">
    <property type="term" value="C:cytoplasm"/>
    <property type="evidence" value="ECO:0007669"/>
    <property type="project" value="UniProtKB-SubCell"/>
</dbReference>
<dbReference type="FunFam" id="1.10.150.50:FF:000062">
    <property type="entry name" value="Sterile alpha and TIR motif containing 1"/>
    <property type="match status" value="1"/>
</dbReference>